<keyword evidence="1" id="KW-0456">Lyase</keyword>
<dbReference type="HOGENOM" id="CLU_495806_0_0_11"/>
<dbReference type="Gene3D" id="2.40.400.10">
    <property type="entry name" value="Acetoacetate decarboxylase-like"/>
    <property type="match status" value="1"/>
</dbReference>
<dbReference type="Gene3D" id="3.90.850.10">
    <property type="entry name" value="Fumarylacetoacetase-like, C-terminal domain"/>
    <property type="match status" value="1"/>
</dbReference>
<evidence type="ECO:0000313" key="4">
    <source>
        <dbReference type="Proteomes" id="UP000009235"/>
    </source>
</evidence>
<dbReference type="InterPro" id="IPR023375">
    <property type="entry name" value="ADC_dom_sf"/>
</dbReference>
<feature type="domain" description="Fumarylacetoacetase-like C-terminal" evidence="2">
    <location>
        <begin position="389"/>
        <end position="546"/>
    </location>
</feature>
<dbReference type="PANTHER" id="PTHR30143:SF0">
    <property type="entry name" value="2-KETO-4-PENTENOATE HYDRATASE"/>
    <property type="match status" value="1"/>
</dbReference>
<organism evidence="3 4">
    <name type="scientific">Hoyosella subflava (strain DSM 45089 / JCM 17490 / NBRC 109087 / DQS3-9A1)</name>
    <name type="common">Amycolicicoccus subflavus</name>
    <dbReference type="NCBI Taxonomy" id="443218"/>
    <lineage>
        <taxon>Bacteria</taxon>
        <taxon>Bacillati</taxon>
        <taxon>Actinomycetota</taxon>
        <taxon>Actinomycetes</taxon>
        <taxon>Mycobacteriales</taxon>
        <taxon>Hoyosellaceae</taxon>
        <taxon>Hoyosella</taxon>
    </lineage>
</organism>
<dbReference type="AlphaFoldDB" id="F6EF51"/>
<dbReference type="STRING" id="443218.AS9A_0170"/>
<dbReference type="PANTHER" id="PTHR30143">
    <property type="entry name" value="ACID HYDRATASE"/>
    <property type="match status" value="1"/>
</dbReference>
<dbReference type="OrthoDB" id="9792137at2"/>
<reference evidence="3 4" key="1">
    <citation type="journal article" date="2011" name="J. Bacteriol.">
        <title>Complete genome sequence of Amycolicicoccus subflavus DQS3-9A1T, an actinomycete isolated from crude oil-polluted soil.</title>
        <authorList>
            <person name="Cai M."/>
            <person name="Chen W.M."/>
            <person name="Nie Y."/>
            <person name="Chi C.Q."/>
            <person name="Wang Y.N."/>
            <person name="Tang Y.Q."/>
            <person name="Li G.Y."/>
            <person name="Wu X.L."/>
        </authorList>
    </citation>
    <scope>NUCLEOTIDE SEQUENCE [LARGE SCALE GENOMIC DNA]</scope>
    <source>
        <strain evidence="4">DSM 45089 / DQS3-9A1</strain>
    </source>
</reference>
<dbReference type="SUPFAM" id="SSF56529">
    <property type="entry name" value="FAH"/>
    <property type="match status" value="1"/>
</dbReference>
<keyword evidence="4" id="KW-1185">Reference proteome</keyword>
<evidence type="ECO:0000313" key="3">
    <source>
        <dbReference type="EMBL" id="AEF38630.1"/>
    </source>
</evidence>
<evidence type="ECO:0000259" key="2">
    <source>
        <dbReference type="Pfam" id="PF01557"/>
    </source>
</evidence>
<dbReference type="SUPFAM" id="SSF160104">
    <property type="entry name" value="Acetoacetate decarboxylase-like"/>
    <property type="match status" value="1"/>
</dbReference>
<protein>
    <submittedName>
        <fullName evidence="3">4-oxalocrotonate decarboxylase</fullName>
    </submittedName>
</protein>
<evidence type="ECO:0000256" key="1">
    <source>
        <dbReference type="ARBA" id="ARBA00023239"/>
    </source>
</evidence>
<dbReference type="eggNOG" id="COG3971">
    <property type="taxonomic scope" value="Bacteria"/>
</dbReference>
<dbReference type="Pfam" id="PF06314">
    <property type="entry name" value="ADC"/>
    <property type="match status" value="1"/>
</dbReference>
<dbReference type="KEGG" id="asd:AS9A_0170"/>
<gene>
    <name evidence="3" type="ordered locus">AS9A_0170</name>
</gene>
<dbReference type="EMBL" id="CP002786">
    <property type="protein sequence ID" value="AEF38630.1"/>
    <property type="molecule type" value="Genomic_DNA"/>
</dbReference>
<sequence>MSTTEPQSNIPATEEPIGRSVLNLFGVRPGNAYAYEQKAMPSVIHFDITFESTHDAIESLVLPPPLKSDRSEPPIVTISYFTNAEVYAYDGRNTPYQAVMLTARTQWGDRKGVAGWEFVDGLYGDKTAMDIMGPWGLHFGMLKKFADIKVSHTGAHEFNVEVIRRGKLLIKLGLRAGDPVDDTELRAFNQSSLGVFGVREFPNVDYTGYIERSIVISDPVTEDRVARAWHADSGFVELHSGELDELADLPVNAITGAYVYDSSSRKEHFGARYILADLLDEHHTTLTTVAQRVVDTAAGRLSAAAATKTPSQPIRDLIGTHDIDSAYRIQSVNIAAELARGKRVVGRKIGLTAQAVQNQLGVDQPDFGVLLDDMDCTGEPTIDITRLLQPRIEAEIAFVLSHDITDEIDAATAPHYVQTVFAAFEIVDSRVANWDISLADTVADNASSGLYVLGQSLPVEAVPPLSEVTMTLLEDGKEVSHGRGSDCLGSPWNALAWLANTSRAYGSILREGDVVLSGALGPIVPVSPGGSYHASITGIGDVSATFTTA</sequence>
<proteinExistence type="predicted"/>
<dbReference type="Pfam" id="PF01557">
    <property type="entry name" value="FAA_hydrolase"/>
    <property type="match status" value="1"/>
</dbReference>
<dbReference type="GO" id="GO:0005737">
    <property type="term" value="C:cytoplasm"/>
    <property type="evidence" value="ECO:0007669"/>
    <property type="project" value="TreeGrafter"/>
</dbReference>
<dbReference type="InterPro" id="IPR011234">
    <property type="entry name" value="Fumarylacetoacetase-like_C"/>
</dbReference>
<name>F6EF51_HOYSD</name>
<dbReference type="GO" id="GO:0008684">
    <property type="term" value="F:2-oxopent-4-enoate hydratase activity"/>
    <property type="evidence" value="ECO:0007669"/>
    <property type="project" value="TreeGrafter"/>
</dbReference>
<dbReference type="InterPro" id="IPR050772">
    <property type="entry name" value="Hydratase-Decarb/MhpD_sf"/>
</dbReference>
<dbReference type="Proteomes" id="UP000009235">
    <property type="component" value="Chromosome"/>
</dbReference>
<dbReference type="InterPro" id="IPR010451">
    <property type="entry name" value="Acetoacetate_decarboxylase"/>
</dbReference>
<dbReference type="InterPro" id="IPR036663">
    <property type="entry name" value="Fumarylacetoacetase_C_sf"/>
</dbReference>
<accession>F6EF51</accession>